<accession>A0ABQ5QKW2</accession>
<comment type="caution">
    <text evidence="1">The sequence shown here is derived from an EMBL/GenBank/DDBJ whole genome shotgun (WGS) entry which is preliminary data.</text>
</comment>
<protein>
    <submittedName>
        <fullName evidence="1">Enterotoxin</fullName>
    </submittedName>
</protein>
<dbReference type="Gene3D" id="3.20.20.70">
    <property type="entry name" value="Aldolase class I"/>
    <property type="match status" value="1"/>
</dbReference>
<name>A0ABQ5QKW2_9BACT</name>
<dbReference type="EMBL" id="BSDE01000009">
    <property type="protein sequence ID" value="GLH74940.1"/>
    <property type="molecule type" value="Genomic_DNA"/>
</dbReference>
<dbReference type="Proteomes" id="UP001165069">
    <property type="component" value="Unassembled WGS sequence"/>
</dbReference>
<dbReference type="InterPro" id="IPR017853">
    <property type="entry name" value="GH"/>
</dbReference>
<keyword evidence="2" id="KW-1185">Reference proteome</keyword>
<dbReference type="SUPFAM" id="SSF51445">
    <property type="entry name" value="(Trans)glycosidases"/>
    <property type="match status" value="1"/>
</dbReference>
<sequence length="728" mass="79823">MIDYSIKTSRLLSSLALGLILGSARVALGMDFPGPNPGKAVAAETAGQYLSLSNHALSASWAIFGGRLVPATLKDKLSGRDLEPAKEAFVLEFHDGTRLKASRMKASSFKVRTLAAQPGAVGEAGRIPGQQVSAVLMSTDDSLRVEWKATLRDGSNYIRQEILIQPLKGDADLARLVMVDHWLRGADVTGQVNGSPVVAGTLFTGFEHPMSVTQIEAGGAPKVIPAPGSDEGSLASDQYHAVAESKGLEPRWGKAHATSWLDLSLPIQKGKTFQASSVLGVVPQGQLRRGFLYYVERERAHAYRTFLHYNSWYDIGYFTPYDEKDCLKVVKAFDAELVQKRGVKLDSFLFDDGWDDTSKGGQWVFHKGFPRGFTAVKEAAEKAGAEPGVWLSPWGGYGPPRVARRKSGQAAGYEVVSDPWEADPEYGRLFALSGPKYYESFHKACLEMVTKYGINHFKLDGTGSINAVMPGSRFGSDFEAAISLIQDLRQAKPGLFINLTTGTWPSPFWLPICDSIWRGGEDHSFEGAGSDRERWITYRDADTFERIVSAGPLYPLNSLMLHGILYAKGARGLNADPGKAFTHEVRSYFGSGTQLQEMYISHELLQPEDWDALAEGAKWSRANAATLVDTHWVGGNPRKLEVYGWASWSPEKGILTLRNPSSEAQTFTLDLAKALELPEGAADAYAVKAAFKQRELKELVGAQNPYKPVKVVLRPFEVLVFEALPLRK</sequence>
<reference evidence="1 2" key="1">
    <citation type="journal article" date="2023" name="Antonie Van Leeuwenhoek">
        <title>Mesoterricola silvestris gen. nov., sp. nov., Mesoterricola sediminis sp. nov., Geothrix oryzae sp. nov., Geothrix edaphica sp. nov., Geothrix rubra sp. nov., and Geothrix limicola sp. nov., six novel members of Acidobacteriota isolated from soils.</title>
        <authorList>
            <person name="Itoh H."/>
            <person name="Sugisawa Y."/>
            <person name="Mise K."/>
            <person name="Xu Z."/>
            <person name="Kuniyasu M."/>
            <person name="Ushijima N."/>
            <person name="Kawano K."/>
            <person name="Kobayashi E."/>
            <person name="Shiratori Y."/>
            <person name="Masuda Y."/>
            <person name="Senoo K."/>
        </authorList>
    </citation>
    <scope>NUCLEOTIDE SEQUENCE [LARGE SCALE GENOMIC DNA]</scope>
    <source>
        <strain evidence="1 2">Red804</strain>
    </source>
</reference>
<proteinExistence type="predicted"/>
<dbReference type="InterPro" id="IPR013785">
    <property type="entry name" value="Aldolase_TIM"/>
</dbReference>
<evidence type="ECO:0000313" key="1">
    <source>
        <dbReference type="EMBL" id="GLH74940.1"/>
    </source>
</evidence>
<dbReference type="RefSeq" id="WP_285577798.1">
    <property type="nucleotide sequence ID" value="NZ_BSDE01000009.1"/>
</dbReference>
<evidence type="ECO:0000313" key="2">
    <source>
        <dbReference type="Proteomes" id="UP001165069"/>
    </source>
</evidence>
<organism evidence="1 2">
    <name type="scientific">Geothrix limicola</name>
    <dbReference type="NCBI Taxonomy" id="2927978"/>
    <lineage>
        <taxon>Bacteria</taxon>
        <taxon>Pseudomonadati</taxon>
        <taxon>Acidobacteriota</taxon>
        <taxon>Holophagae</taxon>
        <taxon>Holophagales</taxon>
        <taxon>Holophagaceae</taxon>
        <taxon>Geothrix</taxon>
    </lineage>
</organism>
<gene>
    <name evidence="1" type="ORF">GETHLI_34420</name>
</gene>